<dbReference type="SUPFAM" id="SSF51316">
    <property type="entry name" value="Mss4-like"/>
    <property type="match status" value="1"/>
</dbReference>
<comment type="similarity">
    <text evidence="1">Belongs to the Gfa family.</text>
</comment>
<dbReference type="PANTHER" id="PTHR33337:SF40">
    <property type="entry name" value="CENP-V_GFA DOMAIN-CONTAINING PROTEIN-RELATED"/>
    <property type="match status" value="1"/>
</dbReference>
<dbReference type="InterPro" id="IPR011057">
    <property type="entry name" value="Mss4-like_sf"/>
</dbReference>
<dbReference type="InterPro" id="IPR006913">
    <property type="entry name" value="CENP-V/GFA"/>
</dbReference>
<keyword evidence="2" id="KW-0479">Metal-binding</keyword>
<evidence type="ECO:0000256" key="4">
    <source>
        <dbReference type="ARBA" id="ARBA00023239"/>
    </source>
</evidence>
<dbReference type="PROSITE" id="PS51891">
    <property type="entry name" value="CENP_V_GFA"/>
    <property type="match status" value="1"/>
</dbReference>
<dbReference type="EMBL" id="JBBKZS010000022">
    <property type="protein sequence ID" value="MEJ8858967.1"/>
    <property type="molecule type" value="Genomic_DNA"/>
</dbReference>
<evidence type="ECO:0000256" key="1">
    <source>
        <dbReference type="ARBA" id="ARBA00005495"/>
    </source>
</evidence>
<evidence type="ECO:0000313" key="6">
    <source>
        <dbReference type="EMBL" id="MEJ8858967.1"/>
    </source>
</evidence>
<evidence type="ECO:0000313" key="7">
    <source>
        <dbReference type="Proteomes" id="UP001367030"/>
    </source>
</evidence>
<dbReference type="Pfam" id="PF04828">
    <property type="entry name" value="GFA"/>
    <property type="match status" value="1"/>
</dbReference>
<proteinExistence type="inferred from homology"/>
<reference evidence="6 7" key="1">
    <citation type="submission" date="2024-03" db="EMBL/GenBank/DDBJ databases">
        <title>Novel species of the genus Variovorax.</title>
        <authorList>
            <person name="Liu Q."/>
            <person name="Xin Y.-H."/>
        </authorList>
    </citation>
    <scope>NUCLEOTIDE SEQUENCE [LARGE SCALE GENOMIC DNA]</scope>
    <source>
        <strain evidence="6 7">KACC 18901</strain>
    </source>
</reference>
<name>A0ABU8XJW1_9BURK</name>
<sequence>MHGQCLCGAVTITSPDARDIGVCHCGFCRRWGGGPMLAVHCGTDVTFTGTEQIAVFASSDWAERAFCKRCGTHLYYKLLPTGEYFVPAGVFESTDFQLISQIYIDNKPAYYGLANETPMLTEAQVLAQFGAPPDDTGKS</sequence>
<feature type="domain" description="CENP-V/GFA" evidence="5">
    <location>
        <begin position="1"/>
        <end position="135"/>
    </location>
</feature>
<dbReference type="RefSeq" id="WP_340339020.1">
    <property type="nucleotide sequence ID" value="NZ_JBBKZS010000022.1"/>
</dbReference>
<comment type="caution">
    <text evidence="6">The sequence shown here is derived from an EMBL/GenBank/DDBJ whole genome shotgun (WGS) entry which is preliminary data.</text>
</comment>
<keyword evidence="3" id="KW-0862">Zinc</keyword>
<gene>
    <name evidence="6" type="ORF">WKW79_30660</name>
</gene>
<protein>
    <submittedName>
        <fullName evidence="6">GFA family protein</fullName>
    </submittedName>
</protein>
<dbReference type="PANTHER" id="PTHR33337">
    <property type="entry name" value="GFA DOMAIN-CONTAINING PROTEIN"/>
    <property type="match status" value="1"/>
</dbReference>
<evidence type="ECO:0000259" key="5">
    <source>
        <dbReference type="PROSITE" id="PS51891"/>
    </source>
</evidence>
<accession>A0ABU8XJW1</accession>
<dbReference type="Gene3D" id="3.90.1590.10">
    <property type="entry name" value="glutathione-dependent formaldehyde- activating enzyme (gfa)"/>
    <property type="match status" value="1"/>
</dbReference>
<dbReference type="Proteomes" id="UP001367030">
    <property type="component" value="Unassembled WGS sequence"/>
</dbReference>
<keyword evidence="4" id="KW-0456">Lyase</keyword>
<evidence type="ECO:0000256" key="3">
    <source>
        <dbReference type="ARBA" id="ARBA00022833"/>
    </source>
</evidence>
<organism evidence="6 7">
    <name type="scientific">Variovorax robiniae</name>
    <dbReference type="NCBI Taxonomy" id="1836199"/>
    <lineage>
        <taxon>Bacteria</taxon>
        <taxon>Pseudomonadati</taxon>
        <taxon>Pseudomonadota</taxon>
        <taxon>Betaproteobacteria</taxon>
        <taxon>Burkholderiales</taxon>
        <taxon>Comamonadaceae</taxon>
        <taxon>Variovorax</taxon>
    </lineage>
</organism>
<keyword evidence="7" id="KW-1185">Reference proteome</keyword>
<evidence type="ECO:0000256" key="2">
    <source>
        <dbReference type="ARBA" id="ARBA00022723"/>
    </source>
</evidence>